<keyword evidence="3" id="KW-0234">DNA repair</keyword>
<dbReference type="EMBL" id="KV429086">
    <property type="protein sequence ID" value="KZT66634.1"/>
    <property type="molecule type" value="Genomic_DNA"/>
</dbReference>
<keyword evidence="2" id="KW-0378">Hydrolase</keyword>
<proteinExistence type="predicted"/>
<gene>
    <name evidence="6" type="ORF">DAEQUDRAFT_767856</name>
</gene>
<accession>A0A165N7Z1</accession>
<feature type="compositionally biased region" description="Basic and acidic residues" evidence="4">
    <location>
        <begin position="56"/>
        <end position="66"/>
    </location>
</feature>
<dbReference type="GO" id="GO:0004844">
    <property type="term" value="F:uracil DNA N-glycosylase activity"/>
    <property type="evidence" value="ECO:0007669"/>
    <property type="project" value="TreeGrafter"/>
</dbReference>
<dbReference type="InterPro" id="IPR015637">
    <property type="entry name" value="MUG/TDG"/>
</dbReference>
<dbReference type="SUPFAM" id="SSF52141">
    <property type="entry name" value="Uracil-DNA glycosylase-like"/>
    <property type="match status" value="1"/>
</dbReference>
<dbReference type="AlphaFoldDB" id="A0A165N7Z1"/>
<feature type="domain" description="Uracil-DNA glycosylase-like" evidence="5">
    <location>
        <begin position="149"/>
        <end position="322"/>
    </location>
</feature>
<evidence type="ECO:0000313" key="7">
    <source>
        <dbReference type="Proteomes" id="UP000076727"/>
    </source>
</evidence>
<evidence type="ECO:0000256" key="4">
    <source>
        <dbReference type="SAM" id="MobiDB-lite"/>
    </source>
</evidence>
<name>A0A165N7Z1_9APHY</name>
<dbReference type="GO" id="GO:0006285">
    <property type="term" value="P:base-excision repair, AP site formation"/>
    <property type="evidence" value="ECO:0007669"/>
    <property type="project" value="InterPro"/>
</dbReference>
<dbReference type="Gene3D" id="3.40.470.10">
    <property type="entry name" value="Uracil-DNA glycosylase-like domain"/>
    <property type="match status" value="1"/>
</dbReference>
<reference evidence="6 7" key="1">
    <citation type="journal article" date="2016" name="Mol. Biol. Evol.">
        <title>Comparative Genomics of Early-Diverging Mushroom-Forming Fungi Provides Insights into the Origins of Lignocellulose Decay Capabilities.</title>
        <authorList>
            <person name="Nagy L.G."/>
            <person name="Riley R."/>
            <person name="Tritt A."/>
            <person name="Adam C."/>
            <person name="Daum C."/>
            <person name="Floudas D."/>
            <person name="Sun H."/>
            <person name="Yadav J.S."/>
            <person name="Pangilinan J."/>
            <person name="Larsson K.H."/>
            <person name="Matsuura K."/>
            <person name="Barry K."/>
            <person name="Labutti K."/>
            <person name="Kuo R."/>
            <person name="Ohm R.A."/>
            <person name="Bhattacharya S.S."/>
            <person name="Shirouzu T."/>
            <person name="Yoshinaga Y."/>
            <person name="Martin F.M."/>
            <person name="Grigoriev I.V."/>
            <person name="Hibbett D.S."/>
        </authorList>
    </citation>
    <scope>NUCLEOTIDE SEQUENCE [LARGE SCALE GENOMIC DNA]</scope>
    <source>
        <strain evidence="6 7">L-15889</strain>
    </source>
</reference>
<keyword evidence="1" id="KW-0227">DNA damage</keyword>
<dbReference type="PANTHER" id="PTHR12159">
    <property type="entry name" value="G/T AND G/U MISMATCH-SPECIFIC DNA GLYCOSYLASE"/>
    <property type="match status" value="1"/>
</dbReference>
<feature type="region of interest" description="Disordered" evidence="4">
    <location>
        <begin position="42"/>
        <end position="102"/>
    </location>
</feature>
<evidence type="ECO:0000259" key="5">
    <source>
        <dbReference type="Pfam" id="PF03167"/>
    </source>
</evidence>
<dbReference type="STRING" id="1314783.A0A165N7Z1"/>
<protein>
    <submittedName>
        <fullName evidence="6">DNA glycosylase</fullName>
    </submittedName>
</protein>
<dbReference type="InterPro" id="IPR036895">
    <property type="entry name" value="Uracil-DNA_glycosylase-like_sf"/>
</dbReference>
<evidence type="ECO:0000256" key="3">
    <source>
        <dbReference type="ARBA" id="ARBA00023204"/>
    </source>
</evidence>
<feature type="compositionally biased region" description="Polar residues" evidence="4">
    <location>
        <begin position="42"/>
        <end position="55"/>
    </location>
</feature>
<dbReference type="InterPro" id="IPR005122">
    <property type="entry name" value="Uracil-DNA_glycosylase-like"/>
</dbReference>
<evidence type="ECO:0000256" key="1">
    <source>
        <dbReference type="ARBA" id="ARBA00022763"/>
    </source>
</evidence>
<dbReference type="Pfam" id="PF03167">
    <property type="entry name" value="UDG"/>
    <property type="match status" value="1"/>
</dbReference>
<dbReference type="CDD" id="cd10028">
    <property type="entry name" value="UDG-F2_TDG_MUG"/>
    <property type="match status" value="1"/>
</dbReference>
<organism evidence="6 7">
    <name type="scientific">Daedalea quercina L-15889</name>
    <dbReference type="NCBI Taxonomy" id="1314783"/>
    <lineage>
        <taxon>Eukaryota</taxon>
        <taxon>Fungi</taxon>
        <taxon>Dikarya</taxon>
        <taxon>Basidiomycota</taxon>
        <taxon>Agaricomycotina</taxon>
        <taxon>Agaricomycetes</taxon>
        <taxon>Polyporales</taxon>
        <taxon>Fomitopsis</taxon>
    </lineage>
</organism>
<dbReference type="OrthoDB" id="565731at2759"/>
<sequence length="356" mass="39188">MDTQLESSEDVHLEDCTTATAFGDALGAKFAYSKSGIICSTSTPPVSASRIQTEPSPEKSIPEPTKRSTRSKRATVKQELLDSSSAGHARRSTRSTRATVKQEVLGSTSTTLAVTEVKRKVVKKKVAAKTKRGYAPPEQYAHLQFLPEFIKEGLDILFCGINPAVRSAQIGHHYGHRSNHFWSCLVESGLTSGEHVTALDDHTIADKFNFGMTNIVERPSAEAAELSKKELAAGVPSLLRKIAEYRPRIVALVGKVIWDAMERSMKDIGVTIAKKTGKTPFPYDIQQYKVVHQLQDGHEVSETLFFVLPSSSARVAAYQKEDKIKLFALLKRRLHEVKARSMNTSSMAVVPTPAPR</sequence>
<dbReference type="Proteomes" id="UP000076727">
    <property type="component" value="Unassembled WGS sequence"/>
</dbReference>
<keyword evidence="7" id="KW-1185">Reference proteome</keyword>
<dbReference type="PANTHER" id="PTHR12159:SF9">
    <property type="entry name" value="G_T MISMATCH-SPECIFIC THYMINE DNA GLYCOSYLASE"/>
    <property type="match status" value="1"/>
</dbReference>
<evidence type="ECO:0000256" key="2">
    <source>
        <dbReference type="ARBA" id="ARBA00022801"/>
    </source>
</evidence>
<dbReference type="GO" id="GO:0008263">
    <property type="term" value="F:pyrimidine-specific mismatch base pair DNA N-glycosylase activity"/>
    <property type="evidence" value="ECO:0007669"/>
    <property type="project" value="TreeGrafter"/>
</dbReference>
<evidence type="ECO:0000313" key="6">
    <source>
        <dbReference type="EMBL" id="KZT66634.1"/>
    </source>
</evidence>